<dbReference type="OrthoDB" id="2404451at2759"/>
<protein>
    <submittedName>
        <fullName evidence="2">Uncharacterized protein</fullName>
    </submittedName>
</protein>
<dbReference type="Proteomes" id="UP000218209">
    <property type="component" value="Unassembled WGS sequence"/>
</dbReference>
<dbReference type="InterPro" id="IPR004242">
    <property type="entry name" value="Transposase_21"/>
</dbReference>
<keyword evidence="3" id="KW-1185">Reference proteome</keyword>
<proteinExistence type="predicted"/>
<dbReference type="PANTHER" id="PTHR46579:SF1">
    <property type="entry name" value="F5_8 TYPE C DOMAIN-CONTAINING PROTEIN"/>
    <property type="match status" value="1"/>
</dbReference>
<evidence type="ECO:0000313" key="3">
    <source>
        <dbReference type="Proteomes" id="UP000218209"/>
    </source>
</evidence>
<feature type="region of interest" description="Disordered" evidence="1">
    <location>
        <begin position="698"/>
        <end position="721"/>
    </location>
</feature>
<organism evidence="2 3">
    <name type="scientific">Porphyra umbilicalis</name>
    <name type="common">Purple laver</name>
    <name type="synonym">Red alga</name>
    <dbReference type="NCBI Taxonomy" id="2786"/>
    <lineage>
        <taxon>Eukaryota</taxon>
        <taxon>Rhodophyta</taxon>
        <taxon>Bangiophyceae</taxon>
        <taxon>Bangiales</taxon>
        <taxon>Bangiaceae</taxon>
        <taxon>Porphyra</taxon>
    </lineage>
</organism>
<dbReference type="AlphaFoldDB" id="A0A1X6NP43"/>
<name>A0A1X6NP43_PORUM</name>
<evidence type="ECO:0000256" key="1">
    <source>
        <dbReference type="SAM" id="MobiDB-lite"/>
    </source>
</evidence>
<feature type="compositionally biased region" description="Acidic residues" evidence="1">
    <location>
        <begin position="1"/>
        <end position="11"/>
    </location>
</feature>
<reference evidence="2 3" key="1">
    <citation type="submission" date="2017-03" db="EMBL/GenBank/DDBJ databases">
        <title>WGS assembly of Porphyra umbilicalis.</title>
        <authorList>
            <person name="Brawley S.H."/>
            <person name="Blouin N.A."/>
            <person name="Ficko-Blean E."/>
            <person name="Wheeler G.L."/>
            <person name="Lohr M."/>
            <person name="Goodson H.V."/>
            <person name="Jenkins J.W."/>
            <person name="Blaby-Haas C.E."/>
            <person name="Helliwell K.E."/>
            <person name="Chan C."/>
            <person name="Marriage T."/>
            <person name="Bhattacharya D."/>
            <person name="Klein A.S."/>
            <person name="Badis Y."/>
            <person name="Brodie J."/>
            <person name="Cao Y."/>
            <person name="Collen J."/>
            <person name="Dittami S.M."/>
            <person name="Gachon C.M."/>
            <person name="Green B.R."/>
            <person name="Karpowicz S."/>
            <person name="Kim J.W."/>
            <person name="Kudahl U."/>
            <person name="Lin S."/>
            <person name="Michel G."/>
            <person name="Mittag M."/>
            <person name="Olson B.J."/>
            <person name="Pangilinan J."/>
            <person name="Peng Y."/>
            <person name="Qiu H."/>
            <person name="Shu S."/>
            <person name="Singer J.T."/>
            <person name="Smith A.G."/>
            <person name="Sprecher B.N."/>
            <person name="Wagner V."/>
            <person name="Wang W."/>
            <person name="Wang Z.-Y."/>
            <person name="Yan J."/>
            <person name="Yarish C."/>
            <person name="Zoeuner-Riek S."/>
            <person name="Zhuang Y."/>
            <person name="Zou Y."/>
            <person name="Lindquist E.A."/>
            <person name="Grimwood J."/>
            <person name="Barry K."/>
            <person name="Rokhsar D.S."/>
            <person name="Schmutz J."/>
            <person name="Stiller J.W."/>
            <person name="Grossman A.R."/>
            <person name="Prochnik S.E."/>
        </authorList>
    </citation>
    <scope>NUCLEOTIDE SEQUENCE [LARGE SCALE GENOMIC DNA]</scope>
    <source>
        <strain evidence="2">4086291</strain>
    </source>
</reference>
<sequence>MDGEEDEDISDNSDGSGSDKSDDSDTSDASYVYDAPEDDNRDALEKLKDLLALGANGVRLSLAHFRWSIDDVAGAVWAAHHKLTRSAVAEFLKLRGGWRRLRTPARVASFLQSSVHLAAIPISCCPNGCMAFYNSDDGVDQCLHCDARRFKQASVPAPVMPYWPLTPWLRMMLADPKLSAAMQDYMAYARGCAAEVDVTSFRDWFDGATFRRLVKDGFIVSDFNIVLGVALDGFDSWRQTGCKGWPVVVTILSLPPEMRTKIVCMLPVLVTPGPGEPVDLDSFLAPLMAELNALAAGVPGMYIDGKEGTHTLRAFCVQVTTDLPAGQKVTHMTGHAGFTPNRFRTFHGALASNNAYYFPPIDPRTGAVLFSVLSPASDSRGGGQGTVAGMGDGSADDEEEEAVDGGIQADADAVEAMRTAGRPASHINALSRLTGVNGWSPLLTPGPHTRASFPSLSYLWAMGPAGVAPYDTMHLFFCNVVPKLWALATGKFQAEKNVVDAYVLSKSDREMMGGEYKAAARTVPARQARAMRDIDKKAGSFKAADWLFFLLCGGEALLYGRVPEDFYSMFMCLCRAGRILFTPSPVSPAELETAETEIANFLTAYYSIVYRGKFERLKVCLFVFAALLDVVPNVRQCGPAWVFWQFPLERFIGTLPSLVGSRSQPHSSLVNAIAKRHRAELLEAYALRMCPGDWEAATGQTVGDEGGTDADDGGDGRWRRSLPDGEVTEVTLLHPVKPIMELAGAELVALRQYKEELARDDMTTFKCYRAALRDGTVITAGDGDVDETANRRRTSLLRVQSSDRRQLRNGTEETFLRRTYGVVEHFLLCEGSGGVTALAYVRLVRSRSDRTGRYGIPDEVRGMHAFSDYEGTWRYVDVMSILDSVGCITRGGRHYVLYTREPFSNSVDAE</sequence>
<evidence type="ECO:0000313" key="2">
    <source>
        <dbReference type="EMBL" id="OSX70388.1"/>
    </source>
</evidence>
<accession>A0A1X6NP43</accession>
<dbReference type="EMBL" id="KV919266">
    <property type="protein sequence ID" value="OSX70388.1"/>
    <property type="molecule type" value="Genomic_DNA"/>
</dbReference>
<feature type="compositionally biased region" description="Gly residues" evidence="1">
    <location>
        <begin position="380"/>
        <end position="392"/>
    </location>
</feature>
<dbReference type="PANTHER" id="PTHR46579">
    <property type="entry name" value="F5/8 TYPE C DOMAIN-CONTAINING PROTEIN-RELATED"/>
    <property type="match status" value="1"/>
</dbReference>
<feature type="region of interest" description="Disordered" evidence="1">
    <location>
        <begin position="1"/>
        <end position="35"/>
    </location>
</feature>
<dbReference type="Pfam" id="PF02992">
    <property type="entry name" value="Transposase_21"/>
    <property type="match status" value="1"/>
</dbReference>
<gene>
    <name evidence="2" type="ORF">BU14_0771s0005</name>
</gene>
<feature type="region of interest" description="Disordered" evidence="1">
    <location>
        <begin position="379"/>
        <end position="398"/>
    </location>
</feature>